<accession>A0ABW1NW82</accession>
<dbReference type="SUPFAM" id="SSF53098">
    <property type="entry name" value="Ribonuclease H-like"/>
    <property type="match status" value="1"/>
</dbReference>
<dbReference type="EMBL" id="JBHSRF010000136">
    <property type="protein sequence ID" value="MFC6087390.1"/>
    <property type="molecule type" value="Genomic_DNA"/>
</dbReference>
<proteinExistence type="predicted"/>
<sequence>MDPSPARASTTWADFLRSQADALPACDFIETVTLNGQRQYILAVIEHATRRVRVLGTTAHPTATWVIQAIKNLVMDLEDAGCRARYPIRDRDGKFPALMEEILADSGIHTVLTGICIPRMNSVMERWVQSCRRELLDRCLLWNERHLRHVLREYEEFYNQHRPNQALDQVAPLRAGPDPTTDPATVADLNVHRRDRLGGILHEYSHAD</sequence>
<dbReference type="Proteomes" id="UP001596137">
    <property type="component" value="Unassembled WGS sequence"/>
</dbReference>
<dbReference type="PROSITE" id="PS50994">
    <property type="entry name" value="INTEGRASE"/>
    <property type="match status" value="1"/>
</dbReference>
<dbReference type="InterPro" id="IPR001584">
    <property type="entry name" value="Integrase_cat-core"/>
</dbReference>
<evidence type="ECO:0000313" key="2">
    <source>
        <dbReference type="EMBL" id="MFC6087390.1"/>
    </source>
</evidence>
<protein>
    <submittedName>
        <fullName evidence="2">Integrase core domain-containing protein</fullName>
    </submittedName>
</protein>
<dbReference type="RefSeq" id="WP_380763595.1">
    <property type="nucleotide sequence ID" value="NZ_JBHSRF010000136.1"/>
</dbReference>
<dbReference type="Pfam" id="PF13683">
    <property type="entry name" value="rve_3"/>
    <property type="match status" value="1"/>
</dbReference>
<gene>
    <name evidence="2" type="ORF">ACFP1K_39915</name>
</gene>
<dbReference type="InterPro" id="IPR036397">
    <property type="entry name" value="RNaseH_sf"/>
</dbReference>
<evidence type="ECO:0000259" key="1">
    <source>
        <dbReference type="PROSITE" id="PS50994"/>
    </source>
</evidence>
<name>A0ABW1NW82_9ACTN</name>
<evidence type="ECO:0000313" key="3">
    <source>
        <dbReference type="Proteomes" id="UP001596137"/>
    </source>
</evidence>
<dbReference type="Gene3D" id="3.30.420.10">
    <property type="entry name" value="Ribonuclease H-like superfamily/Ribonuclease H"/>
    <property type="match status" value="1"/>
</dbReference>
<organism evidence="2 3">
    <name type="scientific">Sphaerisporangium aureirubrum</name>
    <dbReference type="NCBI Taxonomy" id="1544736"/>
    <lineage>
        <taxon>Bacteria</taxon>
        <taxon>Bacillati</taxon>
        <taxon>Actinomycetota</taxon>
        <taxon>Actinomycetes</taxon>
        <taxon>Streptosporangiales</taxon>
        <taxon>Streptosporangiaceae</taxon>
        <taxon>Sphaerisporangium</taxon>
    </lineage>
</organism>
<keyword evidence="3" id="KW-1185">Reference proteome</keyword>
<comment type="caution">
    <text evidence="2">The sequence shown here is derived from an EMBL/GenBank/DDBJ whole genome shotgun (WGS) entry which is preliminary data.</text>
</comment>
<feature type="domain" description="Integrase catalytic" evidence="1">
    <location>
        <begin position="1"/>
        <end position="180"/>
    </location>
</feature>
<dbReference type="InterPro" id="IPR012337">
    <property type="entry name" value="RNaseH-like_sf"/>
</dbReference>
<reference evidence="3" key="1">
    <citation type="journal article" date="2019" name="Int. J. Syst. Evol. Microbiol.">
        <title>The Global Catalogue of Microorganisms (GCM) 10K type strain sequencing project: providing services to taxonomists for standard genome sequencing and annotation.</title>
        <authorList>
            <consortium name="The Broad Institute Genomics Platform"/>
            <consortium name="The Broad Institute Genome Sequencing Center for Infectious Disease"/>
            <person name="Wu L."/>
            <person name="Ma J."/>
        </authorList>
    </citation>
    <scope>NUCLEOTIDE SEQUENCE [LARGE SCALE GENOMIC DNA]</scope>
    <source>
        <strain evidence="3">JCM 30346</strain>
    </source>
</reference>